<dbReference type="InterPro" id="IPR028612">
    <property type="entry name" value="Topoisom_1_IA"/>
</dbReference>
<evidence type="ECO:0000256" key="10">
    <source>
        <dbReference type="HAMAP-Rule" id="MF_00952"/>
    </source>
</evidence>
<feature type="domain" description="Toprim" evidence="12">
    <location>
        <begin position="3"/>
        <end position="113"/>
    </location>
</feature>
<feature type="site" description="Interaction with DNA" evidence="10">
    <location>
        <position position="139"/>
    </location>
</feature>
<reference evidence="14 15" key="1">
    <citation type="submission" date="2024-06" db="EMBL/GenBank/DDBJ databases">
        <title>Genomic Encyclopedia of Type Strains, Phase IV (KMG-IV): sequencing the most valuable type-strain genomes for metagenomic binning, comparative biology and taxonomic classification.</title>
        <authorList>
            <person name="Goeker M."/>
        </authorList>
    </citation>
    <scope>NUCLEOTIDE SEQUENCE [LARGE SCALE GENOMIC DNA]</scope>
    <source>
        <strain evidence="14 15">DSM 21460</strain>
    </source>
</reference>
<protein>
    <recommendedName>
        <fullName evidence="10">DNA topoisomerase 1</fullName>
        <ecNumber evidence="10">5.6.2.1</ecNumber>
    </recommendedName>
    <alternativeName>
        <fullName evidence="10">DNA topoisomerase I</fullName>
    </alternativeName>
</protein>
<feature type="site" description="Interaction with DNA" evidence="10">
    <location>
        <position position="140"/>
    </location>
</feature>
<dbReference type="SUPFAM" id="SSF57783">
    <property type="entry name" value="Zinc beta-ribbon"/>
    <property type="match status" value="1"/>
</dbReference>
<evidence type="ECO:0000256" key="11">
    <source>
        <dbReference type="SAM" id="MobiDB-lite"/>
    </source>
</evidence>
<name>A0ABV2J9T2_9FIRM</name>
<feature type="site" description="Interaction with DNA" evidence="10">
    <location>
        <position position="304"/>
    </location>
</feature>
<sequence length="691" mass="79208">MAKNLVIVESPTKAKTIKKMLGRNYKVIASVGHVRDLPKSKLGIDIENDFEPQYMNIWGKGKLINEIKKEAKKSDNIILATDPDREGEAISWHLSHILNLDPQGKNRVTFNEITKNTVAREIKNPRQIDMDLVDAQQARRELDRLAGYKISPLLWKKVKSGLSAGRVQSVVLKLICDREDEINNFIPEEYWTVQSDLRSGRKKILVDYYGIKESDKIKKINLKTEKDADKVINNIDKDNFKVENIRNGKRSKKSSKPYTTSTMQQDASRKINFPTRKTMMVAQSLYEGIEIPGEGSVGLITYMRTDSTRVSAEAKNTGLKFIEENYGKNFLGAKTSKINNNKEKIQDAHECIRPTDVFKTPYSISDSLTKDQFKLYSLIWKRFVASLMANAIYQTISADINSNNEIFRINGSKLEFEGYLKIYDDILAKEIKKALPDLTEGQVLKFKDIMKEQHFTNPPARYNEASLIKELEELGIGRPSTYSPTISTIKSRYYVVLEEKKFVPTELGFTVNEIMEDNFKDLVDKKFTAQMEDELDLIAEGKKYWKELIRNFYSGLEDDLEKAYKNIEKIQIEDPVTDIKCDKCGRNMVIKMGRYGKFLACPGFPECKNTKPLVEKIGVKCPKCFDGEIVIKRSKKGRIFYGCDNFPKCDFVSWNKPIDEKCPKCGSILTETKSGKKQIIKCSNSTCDYRR</sequence>
<dbReference type="InterPro" id="IPR013498">
    <property type="entry name" value="Topo_IA_Znf"/>
</dbReference>
<dbReference type="CDD" id="cd03363">
    <property type="entry name" value="TOPRIM_TopoIA_TopoI"/>
    <property type="match status" value="1"/>
</dbReference>
<dbReference type="InterPro" id="IPR023405">
    <property type="entry name" value="Topo_IA_core_domain"/>
</dbReference>
<evidence type="ECO:0000256" key="6">
    <source>
        <dbReference type="ARBA" id="ARBA00022842"/>
    </source>
</evidence>
<feature type="region of interest" description="Interaction with DNA" evidence="10">
    <location>
        <begin position="163"/>
        <end position="168"/>
    </location>
</feature>
<evidence type="ECO:0000259" key="12">
    <source>
        <dbReference type="PROSITE" id="PS50880"/>
    </source>
</evidence>
<dbReference type="Gene3D" id="3.30.65.10">
    <property type="entry name" value="Bacterial Topoisomerase I, domain 1"/>
    <property type="match status" value="2"/>
</dbReference>
<dbReference type="Gene3D" id="2.70.20.10">
    <property type="entry name" value="Topoisomerase I, domain 3"/>
    <property type="match status" value="1"/>
</dbReference>
<evidence type="ECO:0000256" key="3">
    <source>
        <dbReference type="ARBA" id="ARBA00022723"/>
    </source>
</evidence>
<comment type="caution">
    <text evidence="14">The sequence shown here is derived from an EMBL/GenBank/DDBJ whole genome shotgun (WGS) entry which is preliminary data.</text>
</comment>
<comment type="function">
    <text evidence="10">Releases the supercoiling and torsional tension of DNA, which is introduced during the DNA replication and transcription, by transiently cleaving and rejoining one strand of the DNA duplex. Introduces a single-strand break via transesterification at a target site in duplex DNA. The scissile phosphodiester is attacked by the catalytic tyrosine of the enzyme, resulting in the formation of a DNA-(5'-phosphotyrosyl)-enzyme intermediate and the expulsion of a 3'-OH DNA strand. The free DNA strand then undergoes passage around the unbroken strand, thus removing DNA supercoils. Finally, in the religation step, the DNA 3'-OH attacks the covalent intermediate to expel the active-site tyrosine and restore the DNA phosphodiester backbone.</text>
</comment>
<feature type="site" description="Interaction with DNA" evidence="10">
    <location>
        <position position="155"/>
    </location>
</feature>
<feature type="domain" description="Topo IA-type catalytic" evidence="13">
    <location>
        <begin position="129"/>
        <end position="560"/>
    </location>
</feature>
<dbReference type="SMART" id="SM00437">
    <property type="entry name" value="TOP1Ac"/>
    <property type="match status" value="1"/>
</dbReference>
<feature type="site" description="Interaction with DNA" evidence="10">
    <location>
        <position position="33"/>
    </location>
</feature>
<evidence type="ECO:0000256" key="5">
    <source>
        <dbReference type="ARBA" id="ARBA00022833"/>
    </source>
</evidence>
<keyword evidence="7 10" id="KW-0799">Topoisomerase</keyword>
<keyword evidence="9 10" id="KW-0413">Isomerase</keyword>
<evidence type="ECO:0000313" key="15">
    <source>
        <dbReference type="Proteomes" id="UP001549162"/>
    </source>
</evidence>
<dbReference type="PRINTS" id="PR00417">
    <property type="entry name" value="PRTPISMRASEI"/>
</dbReference>
<proteinExistence type="inferred from homology"/>
<evidence type="ECO:0000256" key="1">
    <source>
        <dbReference type="ARBA" id="ARBA00000213"/>
    </source>
</evidence>
<dbReference type="GO" id="GO:0003917">
    <property type="term" value="F:DNA topoisomerase type I (single strand cut, ATP-independent) activity"/>
    <property type="evidence" value="ECO:0007669"/>
    <property type="project" value="UniProtKB-EC"/>
</dbReference>
<evidence type="ECO:0000256" key="4">
    <source>
        <dbReference type="ARBA" id="ARBA00022771"/>
    </source>
</evidence>
<dbReference type="PANTHER" id="PTHR42785:SF1">
    <property type="entry name" value="DNA TOPOISOMERASE"/>
    <property type="match status" value="1"/>
</dbReference>
<dbReference type="SMART" id="SM00493">
    <property type="entry name" value="TOPRIM"/>
    <property type="match status" value="1"/>
</dbReference>
<evidence type="ECO:0000256" key="7">
    <source>
        <dbReference type="ARBA" id="ARBA00023029"/>
    </source>
</evidence>
<dbReference type="NCBIfam" id="TIGR01051">
    <property type="entry name" value="topA_bact"/>
    <property type="match status" value="1"/>
</dbReference>
<dbReference type="Gene3D" id="1.10.290.10">
    <property type="entry name" value="Topoisomerase I, domain 4"/>
    <property type="match status" value="1"/>
</dbReference>
<dbReference type="InterPro" id="IPR013826">
    <property type="entry name" value="Topo_IA_cen_sub3"/>
</dbReference>
<dbReference type="InterPro" id="IPR006171">
    <property type="entry name" value="TOPRIM_dom"/>
</dbReference>
<dbReference type="CDD" id="cd00186">
    <property type="entry name" value="TOP1Ac"/>
    <property type="match status" value="1"/>
</dbReference>
<dbReference type="RefSeq" id="WP_354366561.1">
    <property type="nucleotide sequence ID" value="NZ_JBEPMA010000001.1"/>
</dbReference>
<dbReference type="InterPro" id="IPR003602">
    <property type="entry name" value="Topo_IA_DNA-bd_dom"/>
</dbReference>
<dbReference type="EC" id="5.6.2.1" evidence="10"/>
<evidence type="ECO:0000256" key="8">
    <source>
        <dbReference type="ARBA" id="ARBA00023125"/>
    </source>
</evidence>
<keyword evidence="5" id="KW-0862">Zinc</keyword>
<dbReference type="Gene3D" id="1.10.460.10">
    <property type="entry name" value="Topoisomerase I, domain 2"/>
    <property type="match status" value="1"/>
</dbReference>
<dbReference type="InterPro" id="IPR023406">
    <property type="entry name" value="Topo_IA_AS"/>
</dbReference>
<evidence type="ECO:0000256" key="9">
    <source>
        <dbReference type="ARBA" id="ARBA00023235"/>
    </source>
</evidence>
<feature type="site" description="Interaction with DNA" evidence="10">
    <location>
        <position position="492"/>
    </location>
</feature>
<dbReference type="PANTHER" id="PTHR42785">
    <property type="entry name" value="DNA TOPOISOMERASE, TYPE IA, CORE"/>
    <property type="match status" value="1"/>
</dbReference>
<dbReference type="SMART" id="SM00436">
    <property type="entry name" value="TOP1Bc"/>
    <property type="match status" value="1"/>
</dbReference>
<feature type="site" description="Interaction with DNA" evidence="10">
    <location>
        <position position="143"/>
    </location>
</feature>
<accession>A0ABV2J9T2</accession>
<feature type="site" description="Interaction with DNA" evidence="10">
    <location>
        <position position="148"/>
    </location>
</feature>
<keyword evidence="4" id="KW-0863">Zinc-finger</keyword>
<keyword evidence="6" id="KW-0460">Magnesium</keyword>
<evidence type="ECO:0000313" key="14">
    <source>
        <dbReference type="EMBL" id="MET3616554.1"/>
    </source>
</evidence>
<dbReference type="Pfam" id="PF01396">
    <property type="entry name" value="Zn_ribbon_Top1"/>
    <property type="match status" value="3"/>
</dbReference>
<keyword evidence="3" id="KW-0479">Metal-binding</keyword>
<dbReference type="InterPro" id="IPR034149">
    <property type="entry name" value="TOPRIM_TopoI"/>
</dbReference>
<keyword evidence="8 10" id="KW-0238">DNA-binding</keyword>
<comment type="similarity">
    <text evidence="2 10">Belongs to the type IA topoisomerase family.</text>
</comment>
<dbReference type="InterPro" id="IPR005733">
    <property type="entry name" value="TopoI_bac-type"/>
</dbReference>
<comment type="subunit">
    <text evidence="10">Monomer.</text>
</comment>
<dbReference type="Proteomes" id="UP001549162">
    <property type="component" value="Unassembled WGS sequence"/>
</dbReference>
<keyword evidence="15" id="KW-1185">Reference proteome</keyword>
<evidence type="ECO:0000256" key="2">
    <source>
        <dbReference type="ARBA" id="ARBA00009446"/>
    </source>
</evidence>
<dbReference type="PROSITE" id="PS00396">
    <property type="entry name" value="TOPO_IA_1"/>
    <property type="match status" value="1"/>
</dbReference>
<comment type="catalytic activity">
    <reaction evidence="1 10">
        <text>ATP-independent breakage of single-stranded DNA, followed by passage and rejoining.</text>
        <dbReference type="EC" id="5.6.2.1"/>
    </reaction>
</comment>
<dbReference type="InterPro" id="IPR003601">
    <property type="entry name" value="Topo_IA_2"/>
</dbReference>
<dbReference type="InterPro" id="IPR013824">
    <property type="entry name" value="Topo_IA_cen_sub1"/>
</dbReference>
<gene>
    <name evidence="10" type="primary">topA</name>
    <name evidence="14" type="ORF">ABID14_000174</name>
</gene>
<feature type="region of interest" description="Disordered" evidence="11">
    <location>
        <begin position="246"/>
        <end position="267"/>
    </location>
</feature>
<dbReference type="EMBL" id="JBEPMA010000001">
    <property type="protein sequence ID" value="MET3616554.1"/>
    <property type="molecule type" value="Genomic_DNA"/>
</dbReference>
<organism evidence="14 15">
    <name type="scientific">Peptoniphilus olsenii</name>
    <dbReference type="NCBI Taxonomy" id="411570"/>
    <lineage>
        <taxon>Bacteria</taxon>
        <taxon>Bacillati</taxon>
        <taxon>Bacillota</taxon>
        <taxon>Tissierellia</taxon>
        <taxon>Tissierellales</taxon>
        <taxon>Peptoniphilaceae</taxon>
        <taxon>Peptoniphilus</taxon>
    </lineage>
</organism>
<dbReference type="Pfam" id="PF01131">
    <property type="entry name" value="Topoisom_bac"/>
    <property type="match status" value="1"/>
</dbReference>
<dbReference type="InterPro" id="IPR000380">
    <property type="entry name" value="Topo_IA"/>
</dbReference>
<dbReference type="PROSITE" id="PS52039">
    <property type="entry name" value="TOPO_IA_2"/>
    <property type="match status" value="1"/>
</dbReference>
<dbReference type="Gene3D" id="3.40.50.140">
    <property type="match status" value="1"/>
</dbReference>
<dbReference type="SUPFAM" id="SSF56712">
    <property type="entry name" value="Prokaryotic type I DNA topoisomerase"/>
    <property type="match status" value="1"/>
</dbReference>
<dbReference type="InterPro" id="IPR013825">
    <property type="entry name" value="Topo_IA_cen_sub2"/>
</dbReference>
<feature type="active site" description="O-(5'-phospho-DNA)-tyrosine intermediate" evidence="10">
    <location>
        <position position="302"/>
    </location>
</feature>
<dbReference type="InterPro" id="IPR013497">
    <property type="entry name" value="Topo_IA_cen"/>
</dbReference>
<dbReference type="PROSITE" id="PS50880">
    <property type="entry name" value="TOPRIM"/>
    <property type="match status" value="1"/>
</dbReference>
<evidence type="ECO:0000259" key="13">
    <source>
        <dbReference type="PROSITE" id="PS52039"/>
    </source>
</evidence>
<dbReference type="HAMAP" id="MF_00952">
    <property type="entry name" value="Topoisom_1_prok"/>
    <property type="match status" value="1"/>
</dbReference>
<dbReference type="Pfam" id="PF01751">
    <property type="entry name" value="Toprim"/>
    <property type="match status" value="1"/>
</dbReference>